<dbReference type="RefSeq" id="WP_271148447.1">
    <property type="nucleotide sequence ID" value="NZ_CP115859.1"/>
</dbReference>
<reference evidence="2 3" key="1">
    <citation type="submission" date="2023-01" db="EMBL/GenBank/DDBJ databases">
        <title>Complete genome of Chryseobacterium camelliae VAN22-5A.</title>
        <authorList>
            <person name="Zong G."/>
            <person name="Cao G."/>
        </authorList>
    </citation>
    <scope>NUCLEOTIDE SEQUENCE [LARGE SCALE GENOMIC DNA]</scope>
    <source>
        <strain evidence="2 3">VAN22-5A</strain>
    </source>
</reference>
<dbReference type="Proteomes" id="UP001210978">
    <property type="component" value="Chromosome"/>
</dbReference>
<evidence type="ECO:0000259" key="1">
    <source>
        <dbReference type="Pfam" id="PF26395"/>
    </source>
</evidence>
<feature type="domain" description="Type II CBASS E2 protein" evidence="1">
    <location>
        <begin position="1"/>
        <end position="114"/>
    </location>
</feature>
<evidence type="ECO:0000313" key="3">
    <source>
        <dbReference type="Proteomes" id="UP001210978"/>
    </source>
</evidence>
<gene>
    <name evidence="2" type="ORF">PFY12_13795</name>
</gene>
<name>A0ABY7QKA2_9FLAO</name>
<proteinExistence type="predicted"/>
<dbReference type="EMBL" id="CP115859">
    <property type="protein sequence ID" value="WBV60105.1"/>
    <property type="molecule type" value="Genomic_DNA"/>
</dbReference>
<dbReference type="Pfam" id="PF26395">
    <property type="entry name" value="E2-CBASS"/>
    <property type="match status" value="1"/>
</dbReference>
<keyword evidence="3" id="KW-1185">Reference proteome</keyword>
<evidence type="ECO:0000313" key="2">
    <source>
        <dbReference type="EMBL" id="WBV60105.1"/>
    </source>
</evidence>
<accession>A0ABY7QKA2</accession>
<dbReference type="InterPro" id="IPR058588">
    <property type="entry name" value="E2-CBASS"/>
</dbReference>
<sequence>MKQKYPQFKHKNRGNIIIFEGTLQVKPEFPIYTISITYRGSLPPIVKVINPQLVENPPHVYRNADNKLCLYHPKNFNWSKEKLIAREILEWTAGWLYFYEVWLETGIWYGPEAHEDFEKLDYE</sequence>
<protein>
    <recommendedName>
        <fullName evidence="1">Type II CBASS E2 protein domain-containing protein</fullName>
    </recommendedName>
</protein>
<organism evidence="2 3">
    <name type="scientific">Chryseobacterium camelliae</name>
    <dbReference type="NCBI Taxonomy" id="1265445"/>
    <lineage>
        <taxon>Bacteria</taxon>
        <taxon>Pseudomonadati</taxon>
        <taxon>Bacteroidota</taxon>
        <taxon>Flavobacteriia</taxon>
        <taxon>Flavobacteriales</taxon>
        <taxon>Weeksellaceae</taxon>
        <taxon>Chryseobacterium group</taxon>
        <taxon>Chryseobacterium</taxon>
    </lineage>
</organism>